<reference evidence="1 2" key="2">
    <citation type="journal article" date="2010" name="Nucleic Acids Res.">
        <title>BeetleBase in 2010: revisions to provide comprehensive genomic information for Tribolium castaneum.</title>
        <authorList>
            <person name="Kim H.S."/>
            <person name="Murphy T."/>
            <person name="Xia J."/>
            <person name="Caragea D."/>
            <person name="Park Y."/>
            <person name="Beeman R.W."/>
            <person name="Lorenzen M.D."/>
            <person name="Butcher S."/>
            <person name="Manak J.R."/>
            <person name="Brown S.J."/>
        </authorList>
    </citation>
    <scope>GENOME REANNOTATION</scope>
    <source>
        <strain evidence="1 2">Georgia GA2</strain>
    </source>
</reference>
<organism evidence="1 2">
    <name type="scientific">Tribolium castaneum</name>
    <name type="common">Red flour beetle</name>
    <dbReference type="NCBI Taxonomy" id="7070"/>
    <lineage>
        <taxon>Eukaryota</taxon>
        <taxon>Metazoa</taxon>
        <taxon>Ecdysozoa</taxon>
        <taxon>Arthropoda</taxon>
        <taxon>Hexapoda</taxon>
        <taxon>Insecta</taxon>
        <taxon>Pterygota</taxon>
        <taxon>Neoptera</taxon>
        <taxon>Endopterygota</taxon>
        <taxon>Coleoptera</taxon>
        <taxon>Polyphaga</taxon>
        <taxon>Cucujiformia</taxon>
        <taxon>Tenebrionidae</taxon>
        <taxon>Tenebrionidae incertae sedis</taxon>
        <taxon>Tribolium</taxon>
    </lineage>
</organism>
<name>D6X0F9_TRICA</name>
<sequence length="76" mass="8684">MAFPSKVRMADSKPARFAQLAKLKPDFRPKRLGKITNLLSSRKIQIRVVIFAKIVPESKNSARDVTEFGRMRVRAN</sequence>
<evidence type="ECO:0000313" key="2">
    <source>
        <dbReference type="Proteomes" id="UP000007266"/>
    </source>
</evidence>
<accession>D6X0F9</accession>
<proteinExistence type="predicted"/>
<dbReference type="HOGENOM" id="CLU_2657677_0_0_1"/>
<gene>
    <name evidence="1" type="primary">GLEAN_11693</name>
    <name evidence="1" type="ORF">TcasGA2_TC011693</name>
</gene>
<dbReference type="EMBL" id="KQ971372">
    <property type="protein sequence ID" value="EFA09579.1"/>
    <property type="molecule type" value="Genomic_DNA"/>
</dbReference>
<reference evidence="1 2" key="1">
    <citation type="journal article" date="2008" name="Nature">
        <title>The genome of the model beetle and pest Tribolium castaneum.</title>
        <authorList>
            <consortium name="Tribolium Genome Sequencing Consortium"/>
            <person name="Richards S."/>
            <person name="Gibbs R.A."/>
            <person name="Weinstock G.M."/>
            <person name="Brown S.J."/>
            <person name="Denell R."/>
            <person name="Beeman R.W."/>
            <person name="Gibbs R."/>
            <person name="Beeman R.W."/>
            <person name="Brown S.J."/>
            <person name="Bucher G."/>
            <person name="Friedrich M."/>
            <person name="Grimmelikhuijzen C.J."/>
            <person name="Klingler M."/>
            <person name="Lorenzen M."/>
            <person name="Richards S."/>
            <person name="Roth S."/>
            <person name="Schroder R."/>
            <person name="Tautz D."/>
            <person name="Zdobnov E.M."/>
            <person name="Muzny D."/>
            <person name="Gibbs R.A."/>
            <person name="Weinstock G.M."/>
            <person name="Attaway T."/>
            <person name="Bell S."/>
            <person name="Buhay C.J."/>
            <person name="Chandrabose M.N."/>
            <person name="Chavez D."/>
            <person name="Clerk-Blankenburg K.P."/>
            <person name="Cree A."/>
            <person name="Dao M."/>
            <person name="Davis C."/>
            <person name="Chacko J."/>
            <person name="Dinh H."/>
            <person name="Dugan-Rocha S."/>
            <person name="Fowler G."/>
            <person name="Garner T.T."/>
            <person name="Garnes J."/>
            <person name="Gnirke A."/>
            <person name="Hawes A."/>
            <person name="Hernandez J."/>
            <person name="Hines S."/>
            <person name="Holder M."/>
            <person name="Hume J."/>
            <person name="Jhangiani S.N."/>
            <person name="Joshi V."/>
            <person name="Khan Z.M."/>
            <person name="Jackson L."/>
            <person name="Kovar C."/>
            <person name="Kowis A."/>
            <person name="Lee S."/>
            <person name="Lewis L.R."/>
            <person name="Margolis J."/>
            <person name="Morgan M."/>
            <person name="Nazareth L.V."/>
            <person name="Nguyen N."/>
            <person name="Okwuonu G."/>
            <person name="Parker D."/>
            <person name="Richards S."/>
            <person name="Ruiz S.J."/>
            <person name="Santibanez J."/>
            <person name="Savard J."/>
            <person name="Scherer S.E."/>
            <person name="Schneider B."/>
            <person name="Sodergren E."/>
            <person name="Tautz D."/>
            <person name="Vattahil S."/>
            <person name="Villasana D."/>
            <person name="White C.S."/>
            <person name="Wright R."/>
            <person name="Park Y."/>
            <person name="Beeman R.W."/>
            <person name="Lord J."/>
            <person name="Oppert B."/>
            <person name="Lorenzen M."/>
            <person name="Brown S."/>
            <person name="Wang L."/>
            <person name="Savard J."/>
            <person name="Tautz D."/>
            <person name="Richards S."/>
            <person name="Weinstock G."/>
            <person name="Gibbs R.A."/>
            <person name="Liu Y."/>
            <person name="Worley K."/>
            <person name="Weinstock G."/>
            <person name="Elsik C.G."/>
            <person name="Reese J.T."/>
            <person name="Elhaik E."/>
            <person name="Landan G."/>
            <person name="Graur D."/>
            <person name="Arensburger P."/>
            <person name="Atkinson P."/>
            <person name="Beeman R.W."/>
            <person name="Beidler J."/>
            <person name="Brown S.J."/>
            <person name="Demuth J.P."/>
            <person name="Drury D.W."/>
            <person name="Du Y.Z."/>
            <person name="Fujiwara H."/>
            <person name="Lorenzen M."/>
            <person name="Maselli V."/>
            <person name="Osanai M."/>
            <person name="Park Y."/>
            <person name="Robertson H.M."/>
            <person name="Tu Z."/>
            <person name="Wang J.J."/>
            <person name="Wang S."/>
            <person name="Richards S."/>
            <person name="Song H."/>
            <person name="Zhang L."/>
            <person name="Sodergren E."/>
            <person name="Werner D."/>
            <person name="Stanke M."/>
            <person name="Morgenstern B."/>
            <person name="Solovyev V."/>
            <person name="Kosarev P."/>
            <person name="Brown G."/>
            <person name="Chen H.C."/>
            <person name="Ermolaeva O."/>
            <person name="Hlavina W."/>
            <person name="Kapustin Y."/>
            <person name="Kiryutin B."/>
            <person name="Kitts P."/>
            <person name="Maglott D."/>
            <person name="Pruitt K."/>
            <person name="Sapojnikov V."/>
            <person name="Souvorov A."/>
            <person name="Mackey A.J."/>
            <person name="Waterhouse R.M."/>
            <person name="Wyder S."/>
            <person name="Zdobnov E.M."/>
            <person name="Zdobnov E.M."/>
            <person name="Wyder S."/>
            <person name="Kriventseva E.V."/>
            <person name="Kadowaki T."/>
            <person name="Bork P."/>
            <person name="Aranda M."/>
            <person name="Bao R."/>
            <person name="Beermann A."/>
            <person name="Berns N."/>
            <person name="Bolognesi R."/>
            <person name="Bonneton F."/>
            <person name="Bopp D."/>
            <person name="Brown S.J."/>
            <person name="Bucher G."/>
            <person name="Butts T."/>
            <person name="Chaumot A."/>
            <person name="Denell R.E."/>
            <person name="Ferrier D.E."/>
            <person name="Friedrich M."/>
            <person name="Gordon C.M."/>
            <person name="Jindra M."/>
            <person name="Klingler M."/>
            <person name="Lan Q."/>
            <person name="Lattorff H.M."/>
            <person name="Laudet V."/>
            <person name="von Levetsow C."/>
            <person name="Liu Z."/>
            <person name="Lutz R."/>
            <person name="Lynch J.A."/>
            <person name="da Fonseca R.N."/>
            <person name="Posnien N."/>
            <person name="Reuter R."/>
            <person name="Roth S."/>
            <person name="Savard J."/>
            <person name="Schinko J.B."/>
            <person name="Schmitt C."/>
            <person name="Schoppmeier M."/>
            <person name="Schroder R."/>
            <person name="Shippy T.D."/>
            <person name="Simonnet F."/>
            <person name="Marques-Souza H."/>
            <person name="Tautz D."/>
            <person name="Tomoyasu Y."/>
            <person name="Trauner J."/>
            <person name="Van der Zee M."/>
            <person name="Vervoort M."/>
            <person name="Wittkopp N."/>
            <person name="Wimmer E.A."/>
            <person name="Yang X."/>
            <person name="Jones A.K."/>
            <person name="Sattelle D.B."/>
            <person name="Ebert P.R."/>
            <person name="Nelson D."/>
            <person name="Scott J.G."/>
            <person name="Beeman R.W."/>
            <person name="Muthukrishnan S."/>
            <person name="Kramer K.J."/>
            <person name="Arakane Y."/>
            <person name="Beeman R.W."/>
            <person name="Zhu Q."/>
            <person name="Hogenkamp D."/>
            <person name="Dixit R."/>
            <person name="Oppert B."/>
            <person name="Jiang H."/>
            <person name="Zou Z."/>
            <person name="Marshall J."/>
            <person name="Elpidina E."/>
            <person name="Vinokurov K."/>
            <person name="Oppert C."/>
            <person name="Zou Z."/>
            <person name="Evans J."/>
            <person name="Lu Z."/>
            <person name="Zhao P."/>
            <person name="Sumathipala N."/>
            <person name="Altincicek B."/>
            <person name="Vilcinskas A."/>
            <person name="Williams M."/>
            <person name="Hultmark D."/>
            <person name="Hetru C."/>
            <person name="Jiang H."/>
            <person name="Grimmelikhuijzen C.J."/>
            <person name="Hauser F."/>
            <person name="Cazzamali G."/>
            <person name="Williamson M."/>
            <person name="Park Y."/>
            <person name="Li B."/>
            <person name="Tanaka Y."/>
            <person name="Predel R."/>
            <person name="Neupert S."/>
            <person name="Schachtner J."/>
            <person name="Verleyen P."/>
            <person name="Raible F."/>
            <person name="Bork P."/>
            <person name="Friedrich M."/>
            <person name="Walden K.K."/>
            <person name="Robertson H.M."/>
            <person name="Angeli S."/>
            <person name="Foret S."/>
            <person name="Bucher G."/>
            <person name="Schuetz S."/>
            <person name="Maleszka R."/>
            <person name="Wimmer E.A."/>
            <person name="Beeman R.W."/>
            <person name="Lorenzen M."/>
            <person name="Tomoyasu Y."/>
            <person name="Miller S.C."/>
            <person name="Grossmann D."/>
            <person name="Bucher G."/>
        </authorList>
    </citation>
    <scope>NUCLEOTIDE SEQUENCE [LARGE SCALE GENOMIC DNA]</scope>
    <source>
        <strain evidence="1 2">Georgia GA2</strain>
    </source>
</reference>
<evidence type="ECO:0000313" key="1">
    <source>
        <dbReference type="EMBL" id="EFA09579.1"/>
    </source>
</evidence>
<dbReference type="InParanoid" id="D6X0F9"/>
<protein>
    <submittedName>
        <fullName evidence="1">Uncharacterized protein</fullName>
    </submittedName>
</protein>
<keyword evidence="2" id="KW-1185">Reference proteome</keyword>
<dbReference type="AlphaFoldDB" id="D6X0F9"/>
<dbReference type="Proteomes" id="UP000007266">
    <property type="component" value="Linkage group 9"/>
</dbReference>